<dbReference type="PANTHER" id="PTHR46732:SF8">
    <property type="entry name" value="ATP-DEPENDENT PROTEASE LA (LON) DOMAIN PROTEIN"/>
    <property type="match status" value="1"/>
</dbReference>
<dbReference type="InterPro" id="IPR015947">
    <property type="entry name" value="PUA-like_sf"/>
</dbReference>
<evidence type="ECO:0000313" key="3">
    <source>
        <dbReference type="Proteomes" id="UP001500822"/>
    </source>
</evidence>
<feature type="domain" description="Lon N-terminal" evidence="1">
    <location>
        <begin position="1"/>
        <end position="201"/>
    </location>
</feature>
<accession>A0ABP8Z3W4</accession>
<dbReference type="EMBL" id="BAABIE010000005">
    <property type="protein sequence ID" value="GAA4745774.1"/>
    <property type="molecule type" value="Genomic_DNA"/>
</dbReference>
<dbReference type="Pfam" id="PF02190">
    <property type="entry name" value="LON_substr_bdg"/>
    <property type="match status" value="1"/>
</dbReference>
<dbReference type="Proteomes" id="UP001500822">
    <property type="component" value="Unassembled WGS sequence"/>
</dbReference>
<name>A0ABP8Z3W4_9ACTN</name>
<evidence type="ECO:0000313" key="2">
    <source>
        <dbReference type="EMBL" id="GAA4745774.1"/>
    </source>
</evidence>
<sequence>MPVLPMFPLEHALLPGEPLQLNVFEPRYRALVADVVAGDGRFGVVLIARGSEVGGGDDRCDVGTVTGLLGHRSHASGQIRLACRGLDRIRVTRWLDDDPYPRAEVQMWPDEPAGTTADWQWARSALTDALVQAQELYDRIAERSGRPTATLAAPEDLPPTEYTFRTAAMLPLGAADRYAILTARGPRERVAAMTRALDDVLPLLRDRLTPPTAPPNSP</sequence>
<dbReference type="PROSITE" id="PS51787">
    <property type="entry name" value="LON_N"/>
    <property type="match status" value="1"/>
</dbReference>
<comment type="caution">
    <text evidence="2">The sequence shown here is derived from an EMBL/GenBank/DDBJ whole genome shotgun (WGS) entry which is preliminary data.</text>
</comment>
<dbReference type="PANTHER" id="PTHR46732">
    <property type="entry name" value="ATP-DEPENDENT PROTEASE LA (LON) DOMAIN PROTEIN"/>
    <property type="match status" value="1"/>
</dbReference>
<protein>
    <submittedName>
        <fullName evidence="2">LON peptidase substrate-binding domain-containing protein</fullName>
    </submittedName>
</protein>
<evidence type="ECO:0000259" key="1">
    <source>
        <dbReference type="PROSITE" id="PS51787"/>
    </source>
</evidence>
<reference evidence="3" key="1">
    <citation type="journal article" date="2019" name="Int. J. Syst. Evol. Microbiol.">
        <title>The Global Catalogue of Microorganisms (GCM) 10K type strain sequencing project: providing services to taxonomists for standard genome sequencing and annotation.</title>
        <authorList>
            <consortium name="The Broad Institute Genomics Platform"/>
            <consortium name="The Broad Institute Genome Sequencing Center for Infectious Disease"/>
            <person name="Wu L."/>
            <person name="Ma J."/>
        </authorList>
    </citation>
    <scope>NUCLEOTIDE SEQUENCE [LARGE SCALE GENOMIC DNA]</scope>
    <source>
        <strain evidence="3">JCM 18077</strain>
    </source>
</reference>
<organism evidence="2 3">
    <name type="scientific">Gordonia alkaliphila</name>
    <dbReference type="NCBI Taxonomy" id="1053547"/>
    <lineage>
        <taxon>Bacteria</taxon>
        <taxon>Bacillati</taxon>
        <taxon>Actinomycetota</taxon>
        <taxon>Actinomycetes</taxon>
        <taxon>Mycobacteriales</taxon>
        <taxon>Gordoniaceae</taxon>
        <taxon>Gordonia</taxon>
    </lineage>
</organism>
<gene>
    <name evidence="2" type="ORF">GCM10023217_13800</name>
</gene>
<dbReference type="InterPro" id="IPR046336">
    <property type="entry name" value="Lon_prtase_N_sf"/>
</dbReference>
<keyword evidence="3" id="KW-1185">Reference proteome</keyword>
<dbReference type="RefSeq" id="WP_345312907.1">
    <property type="nucleotide sequence ID" value="NZ_BAABIE010000005.1"/>
</dbReference>
<dbReference type="InterPro" id="IPR003111">
    <property type="entry name" value="Lon_prtase_N"/>
</dbReference>
<proteinExistence type="predicted"/>
<dbReference type="SUPFAM" id="SSF88697">
    <property type="entry name" value="PUA domain-like"/>
    <property type="match status" value="1"/>
</dbReference>
<dbReference type="SMART" id="SM00464">
    <property type="entry name" value="LON"/>
    <property type="match status" value="1"/>
</dbReference>
<dbReference type="Gene3D" id="2.30.130.40">
    <property type="entry name" value="LON domain-like"/>
    <property type="match status" value="1"/>
</dbReference>